<keyword evidence="1" id="KW-0812">Transmembrane</keyword>
<keyword evidence="1" id="KW-1133">Transmembrane helix</keyword>
<accession>A0AAV4JSS5</accession>
<evidence type="ECO:0000313" key="3">
    <source>
        <dbReference type="Proteomes" id="UP000762676"/>
    </source>
</evidence>
<reference evidence="2 3" key="1">
    <citation type="journal article" date="2021" name="Elife">
        <title>Chloroplast acquisition without the gene transfer in kleptoplastic sea slugs, Plakobranchus ocellatus.</title>
        <authorList>
            <person name="Maeda T."/>
            <person name="Takahashi S."/>
            <person name="Yoshida T."/>
            <person name="Shimamura S."/>
            <person name="Takaki Y."/>
            <person name="Nagai Y."/>
            <person name="Toyoda A."/>
            <person name="Suzuki Y."/>
            <person name="Arimoto A."/>
            <person name="Ishii H."/>
            <person name="Satoh N."/>
            <person name="Nishiyama T."/>
            <person name="Hasebe M."/>
            <person name="Maruyama T."/>
            <person name="Minagawa J."/>
            <person name="Obokata J."/>
            <person name="Shigenobu S."/>
        </authorList>
    </citation>
    <scope>NUCLEOTIDE SEQUENCE [LARGE SCALE GENOMIC DNA]</scope>
</reference>
<dbReference type="AlphaFoldDB" id="A0AAV4JSS5"/>
<comment type="caution">
    <text evidence="2">The sequence shown here is derived from an EMBL/GenBank/DDBJ whole genome shotgun (WGS) entry which is preliminary data.</text>
</comment>
<name>A0AAV4JSS5_9GAST</name>
<proteinExistence type="predicted"/>
<gene>
    <name evidence="2" type="ORF">ElyMa_003431800</name>
</gene>
<feature type="transmembrane region" description="Helical" evidence="1">
    <location>
        <begin position="83"/>
        <end position="103"/>
    </location>
</feature>
<keyword evidence="3" id="KW-1185">Reference proteome</keyword>
<protein>
    <recommendedName>
        <fullName evidence="4">UPAR/Ly6 domain-containing protein</fullName>
    </recommendedName>
</protein>
<dbReference type="EMBL" id="BMAT01007038">
    <property type="protein sequence ID" value="GFS25033.1"/>
    <property type="molecule type" value="Genomic_DNA"/>
</dbReference>
<dbReference type="Proteomes" id="UP000762676">
    <property type="component" value="Unassembled WGS sequence"/>
</dbReference>
<sequence>MIHSRSKSSLTSWGSINLTVIVAYYVEDDTGKGCEDELDCLRLANLNSQVYCDNAPSQCQHCCSKDLCNTGIRPRVVAGDSRTLHLFCVAGCCLIVKLLTVMFS</sequence>
<evidence type="ECO:0000313" key="2">
    <source>
        <dbReference type="EMBL" id="GFS25033.1"/>
    </source>
</evidence>
<keyword evidence="1" id="KW-0472">Membrane</keyword>
<evidence type="ECO:0000256" key="1">
    <source>
        <dbReference type="SAM" id="Phobius"/>
    </source>
</evidence>
<evidence type="ECO:0008006" key="4">
    <source>
        <dbReference type="Google" id="ProtNLM"/>
    </source>
</evidence>
<organism evidence="2 3">
    <name type="scientific">Elysia marginata</name>
    <dbReference type="NCBI Taxonomy" id="1093978"/>
    <lineage>
        <taxon>Eukaryota</taxon>
        <taxon>Metazoa</taxon>
        <taxon>Spiralia</taxon>
        <taxon>Lophotrochozoa</taxon>
        <taxon>Mollusca</taxon>
        <taxon>Gastropoda</taxon>
        <taxon>Heterobranchia</taxon>
        <taxon>Euthyneura</taxon>
        <taxon>Panpulmonata</taxon>
        <taxon>Sacoglossa</taxon>
        <taxon>Placobranchoidea</taxon>
        <taxon>Plakobranchidae</taxon>
        <taxon>Elysia</taxon>
    </lineage>
</organism>